<keyword evidence="2" id="KW-0489">Methyltransferase</keyword>
<evidence type="ECO:0000259" key="1">
    <source>
        <dbReference type="Pfam" id="PF13649"/>
    </source>
</evidence>
<dbReference type="Proteomes" id="UP001240984">
    <property type="component" value="Unassembled WGS sequence"/>
</dbReference>
<accession>A0ABT9MQS7</accession>
<proteinExistence type="predicted"/>
<dbReference type="InterPro" id="IPR050508">
    <property type="entry name" value="Methyltransf_Superfamily"/>
</dbReference>
<dbReference type="InterPro" id="IPR029063">
    <property type="entry name" value="SAM-dependent_MTases_sf"/>
</dbReference>
<keyword evidence="3" id="KW-1185">Reference proteome</keyword>
<dbReference type="InterPro" id="IPR041698">
    <property type="entry name" value="Methyltransf_25"/>
</dbReference>
<evidence type="ECO:0000313" key="2">
    <source>
        <dbReference type="EMBL" id="MDP9793753.1"/>
    </source>
</evidence>
<name>A0ABT9MQS7_9ACTN</name>
<comment type="caution">
    <text evidence="2">The sequence shown here is derived from an EMBL/GenBank/DDBJ whole genome shotgun (WGS) entry which is preliminary data.</text>
</comment>
<dbReference type="GO" id="GO:0008168">
    <property type="term" value="F:methyltransferase activity"/>
    <property type="evidence" value="ECO:0007669"/>
    <property type="project" value="UniProtKB-KW"/>
</dbReference>
<dbReference type="PANTHER" id="PTHR42912:SF80">
    <property type="entry name" value="METHYLTRANSFERASE DOMAIN-CONTAINING PROTEIN"/>
    <property type="match status" value="1"/>
</dbReference>
<dbReference type="GO" id="GO:0032259">
    <property type="term" value="P:methylation"/>
    <property type="evidence" value="ECO:0007669"/>
    <property type="project" value="UniProtKB-KW"/>
</dbReference>
<dbReference type="PANTHER" id="PTHR42912">
    <property type="entry name" value="METHYLTRANSFERASE"/>
    <property type="match status" value="1"/>
</dbReference>
<dbReference type="Pfam" id="PF13649">
    <property type="entry name" value="Methyltransf_25"/>
    <property type="match status" value="1"/>
</dbReference>
<keyword evidence="2" id="KW-0808">Transferase</keyword>
<organism evidence="2 3">
    <name type="scientific">Catenuloplanes nepalensis</name>
    <dbReference type="NCBI Taxonomy" id="587533"/>
    <lineage>
        <taxon>Bacteria</taxon>
        <taxon>Bacillati</taxon>
        <taxon>Actinomycetota</taxon>
        <taxon>Actinomycetes</taxon>
        <taxon>Micromonosporales</taxon>
        <taxon>Micromonosporaceae</taxon>
        <taxon>Catenuloplanes</taxon>
    </lineage>
</organism>
<dbReference type="EMBL" id="JAUSRA010000001">
    <property type="protein sequence ID" value="MDP9793753.1"/>
    <property type="molecule type" value="Genomic_DNA"/>
</dbReference>
<sequence length="270" mass="29097">MTSPLPDYDTIARDWDTREDVTRPVAGAIVDLIPVPADGALVLDLGCGTGEPGLTVAARYPGVRLLGVDRSAPMVEIARAKARRLGLDGATFEVRLMSDVGLEPASVDVVVSRMSLLMQDFQDVGSSVTECARVLRPGGTFSFAVFDRAELNPLIAAFYLTLRDFPGADALPNPFALDDLAAPGYRGGLLRRAGFASVEEAPFTWDWRVAGDEALIEVLRTSPFGPFLGTLTDADRATAGLRVVERAAAYREPDGGYRFPTTCRLFWGSR</sequence>
<protein>
    <submittedName>
        <fullName evidence="2">SAM-dependent methyltransferase</fullName>
    </submittedName>
</protein>
<gene>
    <name evidence="2" type="ORF">J2S43_002265</name>
</gene>
<dbReference type="RefSeq" id="WP_306828830.1">
    <property type="nucleotide sequence ID" value="NZ_JAUSRA010000001.1"/>
</dbReference>
<reference evidence="2 3" key="1">
    <citation type="submission" date="2023-07" db="EMBL/GenBank/DDBJ databases">
        <title>Sequencing the genomes of 1000 actinobacteria strains.</title>
        <authorList>
            <person name="Klenk H.-P."/>
        </authorList>
    </citation>
    <scope>NUCLEOTIDE SEQUENCE [LARGE SCALE GENOMIC DNA]</scope>
    <source>
        <strain evidence="2 3">DSM 44710</strain>
    </source>
</reference>
<evidence type="ECO:0000313" key="3">
    <source>
        <dbReference type="Proteomes" id="UP001240984"/>
    </source>
</evidence>
<dbReference type="SUPFAM" id="SSF53335">
    <property type="entry name" value="S-adenosyl-L-methionine-dependent methyltransferases"/>
    <property type="match status" value="1"/>
</dbReference>
<feature type="domain" description="Methyltransferase" evidence="1">
    <location>
        <begin position="42"/>
        <end position="139"/>
    </location>
</feature>
<dbReference type="Gene3D" id="3.40.50.150">
    <property type="entry name" value="Vaccinia Virus protein VP39"/>
    <property type="match status" value="1"/>
</dbReference>
<dbReference type="CDD" id="cd02440">
    <property type="entry name" value="AdoMet_MTases"/>
    <property type="match status" value="1"/>
</dbReference>